<dbReference type="OrthoDB" id="3537171at2759"/>
<keyword evidence="3" id="KW-1185">Reference proteome</keyword>
<reference evidence="2 3" key="1">
    <citation type="submission" date="2016-03" db="EMBL/GenBank/DDBJ databases">
        <authorList>
            <person name="Ploux O."/>
        </authorList>
    </citation>
    <scope>NUCLEOTIDE SEQUENCE [LARGE SCALE GENOMIC DNA]</scope>
    <source>
        <strain evidence="2 3">UAMH 11012</strain>
    </source>
</reference>
<dbReference type="EMBL" id="FJOG01000005">
    <property type="protein sequence ID" value="CZR54737.1"/>
    <property type="molecule type" value="Genomic_DNA"/>
</dbReference>
<dbReference type="PANTHER" id="PTHR37048:SF2">
    <property type="entry name" value="QUESTIONABLE PROTEIN"/>
    <property type="match status" value="1"/>
</dbReference>
<feature type="compositionally biased region" description="Basic and acidic residues" evidence="1">
    <location>
        <begin position="178"/>
        <end position="195"/>
    </location>
</feature>
<name>A0A1L7WPP0_9HELO</name>
<feature type="region of interest" description="Disordered" evidence="1">
    <location>
        <begin position="172"/>
        <end position="224"/>
    </location>
</feature>
<sequence>MATFRPVVASEVKSLAPGTILWLPPKDQLPVGTYADPKLLDGGYNHPVIIVSYPPVKEVKYTSRVEIAIVTSFHGNTIKSHLAQKGINYKTGTLAAQKAGYLRIVTSSKPHAKDVLKLRNGKGMKRDCAYVNVKQTFGIEIAALAKYGGKGEDAELTAHAIKALVEAVLESRKRKRRMENSLKSELEGAKEKEPRTGTSIKKAGGKEVTRKDKSKVRTKSKNGL</sequence>
<evidence type="ECO:0000313" key="2">
    <source>
        <dbReference type="EMBL" id="CZR54737.1"/>
    </source>
</evidence>
<gene>
    <name evidence="2" type="ORF">PAC_04621</name>
</gene>
<dbReference type="PANTHER" id="PTHR37048">
    <property type="entry name" value="QUESTIONABLE PROTEIN"/>
    <property type="match status" value="1"/>
</dbReference>
<feature type="compositionally biased region" description="Basic residues" evidence="1">
    <location>
        <begin position="212"/>
        <end position="224"/>
    </location>
</feature>
<accession>A0A1L7WPP0</accession>
<evidence type="ECO:0000313" key="3">
    <source>
        <dbReference type="Proteomes" id="UP000184330"/>
    </source>
</evidence>
<organism evidence="2 3">
    <name type="scientific">Phialocephala subalpina</name>
    <dbReference type="NCBI Taxonomy" id="576137"/>
    <lineage>
        <taxon>Eukaryota</taxon>
        <taxon>Fungi</taxon>
        <taxon>Dikarya</taxon>
        <taxon>Ascomycota</taxon>
        <taxon>Pezizomycotina</taxon>
        <taxon>Leotiomycetes</taxon>
        <taxon>Helotiales</taxon>
        <taxon>Mollisiaceae</taxon>
        <taxon>Phialocephala</taxon>
        <taxon>Phialocephala fortinii species complex</taxon>
    </lineage>
</organism>
<dbReference type="AlphaFoldDB" id="A0A1L7WPP0"/>
<evidence type="ECO:0000256" key="1">
    <source>
        <dbReference type="SAM" id="MobiDB-lite"/>
    </source>
</evidence>
<dbReference type="Proteomes" id="UP000184330">
    <property type="component" value="Unassembled WGS sequence"/>
</dbReference>
<proteinExistence type="predicted"/>
<dbReference type="STRING" id="576137.A0A1L7WPP0"/>
<protein>
    <submittedName>
        <fullName evidence="2">Uncharacterized protein</fullName>
    </submittedName>
</protein>